<dbReference type="Pfam" id="PF04230">
    <property type="entry name" value="PS_pyruv_trans"/>
    <property type="match status" value="1"/>
</dbReference>
<accession>A0AAW5NWA0</accession>
<name>A0AAW5NWA0_9BACE</name>
<dbReference type="InterPro" id="IPR007345">
    <property type="entry name" value="Polysacch_pyruvyl_Trfase"/>
</dbReference>
<reference evidence="2" key="1">
    <citation type="submission" date="2022-08" db="EMBL/GenBank/DDBJ databases">
        <title>Genome Sequencing of Bacteroides fragilis Group Isolates with Nanopore Technology.</title>
        <authorList>
            <person name="Tisza M.J."/>
            <person name="Smith D."/>
            <person name="Dekker J.P."/>
        </authorList>
    </citation>
    <scope>NUCLEOTIDE SEQUENCE</scope>
    <source>
        <strain evidence="2">BFG-351</strain>
    </source>
</reference>
<organism evidence="2 3">
    <name type="scientific">Bacteroides faecis</name>
    <dbReference type="NCBI Taxonomy" id="674529"/>
    <lineage>
        <taxon>Bacteria</taxon>
        <taxon>Pseudomonadati</taxon>
        <taxon>Bacteroidota</taxon>
        <taxon>Bacteroidia</taxon>
        <taxon>Bacteroidales</taxon>
        <taxon>Bacteroidaceae</taxon>
        <taxon>Bacteroides</taxon>
    </lineage>
</organism>
<comment type="caution">
    <text evidence="2">The sequence shown here is derived from an EMBL/GenBank/DDBJ whole genome shotgun (WGS) entry which is preliminary data.</text>
</comment>
<keyword evidence="2" id="KW-0808">Transferase</keyword>
<evidence type="ECO:0000313" key="2">
    <source>
        <dbReference type="EMBL" id="MCS2793037.1"/>
    </source>
</evidence>
<sequence>MKIGILTFYRVANFGANLQALSTYSYLCKHGHEVVFLEYVSFQTVWLRLVSYYKNFIKPKRSYLQLAEHFKFIDNNMKEQIPHLLTADRVRNAIKKHGIDAVIIGSDAVVQNWPLFSTLKLGKRRPYWIEPLPSERRYPNPFWGYGFSDIIPTAMMSVSSQNSKYQKFSRYMLKRMGKSLKRLKYISVRDAWTKDMMLAAGPELSIDITPDPVFALNQNVGEKIPLEEDIRNRFVLPDKYVLIGMRTQILSIPFLEALNDAMRIEGKECVAFPIDGAMAFSHPFKHSISIPLSPLDWYALIKYSAGYIGSNMHPIVSSLANGVPCYSLDNWGSTNFWGKKENNASSKVFDILKQYGLENNWAQIENNVCNVTVNEIVKRLKEYPIEQVITISKVRYAKYEKMMQDIIESLFGR</sequence>
<proteinExistence type="predicted"/>
<dbReference type="AlphaFoldDB" id="A0AAW5NWA0"/>
<gene>
    <name evidence="2" type="ORF">NXW97_13620</name>
</gene>
<feature type="domain" description="Polysaccharide pyruvyl transferase" evidence="1">
    <location>
        <begin position="13"/>
        <end position="330"/>
    </location>
</feature>
<dbReference type="Proteomes" id="UP001204548">
    <property type="component" value="Unassembled WGS sequence"/>
</dbReference>
<dbReference type="GO" id="GO:0016740">
    <property type="term" value="F:transferase activity"/>
    <property type="evidence" value="ECO:0007669"/>
    <property type="project" value="UniProtKB-KW"/>
</dbReference>
<evidence type="ECO:0000259" key="1">
    <source>
        <dbReference type="Pfam" id="PF04230"/>
    </source>
</evidence>
<dbReference type="RefSeq" id="WP_010537727.1">
    <property type="nucleotide sequence ID" value="NZ_JABFIA010000016.1"/>
</dbReference>
<dbReference type="EMBL" id="JANUTS010000001">
    <property type="protein sequence ID" value="MCS2793037.1"/>
    <property type="molecule type" value="Genomic_DNA"/>
</dbReference>
<protein>
    <submittedName>
        <fullName evidence="2">Polysaccharide pyruvyl transferase family protein</fullName>
    </submittedName>
</protein>
<evidence type="ECO:0000313" key="3">
    <source>
        <dbReference type="Proteomes" id="UP001204548"/>
    </source>
</evidence>